<reference evidence="2" key="1">
    <citation type="submission" date="2020-12" db="EMBL/GenBank/DDBJ databases">
        <title>M. sibirica DSM 26468T genome.</title>
        <authorList>
            <person name="Thieme N."/>
            <person name="Rettenmaier R."/>
            <person name="Zverlov V."/>
            <person name="Liebl W."/>
        </authorList>
    </citation>
    <scope>NUCLEOTIDE SEQUENCE</scope>
    <source>
        <strain evidence="2">DSM 26468</strain>
    </source>
</reference>
<comment type="caution">
    <text evidence="2">The sequence shown here is derived from an EMBL/GenBank/DDBJ whole genome shotgun (WGS) entry which is preliminary data.</text>
</comment>
<protein>
    <submittedName>
        <fullName evidence="2">DUF3021 family protein</fullName>
    </submittedName>
</protein>
<keyword evidence="1" id="KW-0812">Transmembrane</keyword>
<feature type="transmembrane region" description="Helical" evidence="1">
    <location>
        <begin position="35"/>
        <end position="58"/>
    </location>
</feature>
<feature type="transmembrane region" description="Helical" evidence="1">
    <location>
        <begin position="98"/>
        <end position="117"/>
    </location>
</feature>
<feature type="transmembrane region" description="Helical" evidence="1">
    <location>
        <begin position="7"/>
        <end position="29"/>
    </location>
</feature>
<evidence type="ECO:0000256" key="1">
    <source>
        <dbReference type="SAM" id="Phobius"/>
    </source>
</evidence>
<proteinExistence type="predicted"/>
<evidence type="ECO:0000313" key="3">
    <source>
        <dbReference type="Proteomes" id="UP000623269"/>
    </source>
</evidence>
<name>A0A8J7H3T5_9FIRM</name>
<dbReference type="InterPro" id="IPR021560">
    <property type="entry name" value="DUF3021"/>
</dbReference>
<keyword evidence="1" id="KW-1133">Transmembrane helix</keyword>
<keyword evidence="1" id="KW-0472">Membrane</keyword>
<dbReference type="Pfam" id="PF11457">
    <property type="entry name" value="DUF3021"/>
    <property type="match status" value="1"/>
</dbReference>
<keyword evidence="3" id="KW-1185">Reference proteome</keyword>
<accession>A0A8J7H3T5</accession>
<sequence length="137" mass="16314">MNKIRKIHLPAISMAFTLAILFSATITLLRGNDTTGIFASVMQMLGFVVALQIINVFISRIRFRKYYQYYLSNFFIMYAFFISVAYVFHWFGFRLENIILNTIIFIFIFTFIQHHFYKLLKKEADEINALLDNKERQ</sequence>
<dbReference type="RefSeq" id="WP_197661970.1">
    <property type="nucleotide sequence ID" value="NZ_JAEAGR010000013.1"/>
</dbReference>
<organism evidence="2 3">
    <name type="scientific">Mobilitalea sibirica</name>
    <dbReference type="NCBI Taxonomy" id="1462919"/>
    <lineage>
        <taxon>Bacteria</taxon>
        <taxon>Bacillati</taxon>
        <taxon>Bacillota</taxon>
        <taxon>Clostridia</taxon>
        <taxon>Lachnospirales</taxon>
        <taxon>Lachnospiraceae</taxon>
        <taxon>Mobilitalea</taxon>
    </lineage>
</organism>
<evidence type="ECO:0000313" key="2">
    <source>
        <dbReference type="EMBL" id="MBH1941730.1"/>
    </source>
</evidence>
<dbReference type="AlphaFoldDB" id="A0A8J7H3T5"/>
<gene>
    <name evidence="2" type="ORF">I5677_12580</name>
</gene>
<dbReference type="EMBL" id="JAEAGR010000013">
    <property type="protein sequence ID" value="MBH1941730.1"/>
    <property type="molecule type" value="Genomic_DNA"/>
</dbReference>
<feature type="transmembrane region" description="Helical" evidence="1">
    <location>
        <begin position="70"/>
        <end position="92"/>
    </location>
</feature>
<dbReference type="Proteomes" id="UP000623269">
    <property type="component" value="Unassembled WGS sequence"/>
</dbReference>